<dbReference type="SUPFAM" id="SSF46689">
    <property type="entry name" value="Homeodomain-like"/>
    <property type="match status" value="1"/>
</dbReference>
<feature type="domain" description="HTH myb-type" evidence="7">
    <location>
        <begin position="234"/>
        <end position="294"/>
    </location>
</feature>
<dbReference type="PROSITE" id="PS51294">
    <property type="entry name" value="HTH_MYB"/>
    <property type="match status" value="1"/>
</dbReference>
<evidence type="ECO:0000256" key="1">
    <source>
        <dbReference type="ARBA" id="ARBA00004123"/>
    </source>
</evidence>
<dbReference type="NCBIfam" id="TIGR01557">
    <property type="entry name" value="myb_SHAQKYF"/>
    <property type="match status" value="1"/>
</dbReference>
<dbReference type="GO" id="GO:0005634">
    <property type="term" value="C:nucleus"/>
    <property type="evidence" value="ECO:0007669"/>
    <property type="project" value="UniProtKB-SubCell"/>
</dbReference>
<dbReference type="PANTHER" id="PTHR31003">
    <property type="entry name" value="MYB FAMILY TRANSCRIPTION FACTOR"/>
    <property type="match status" value="1"/>
</dbReference>
<dbReference type="AlphaFoldDB" id="A0A6J1BXV9"/>
<protein>
    <submittedName>
        <fullName evidence="9">Transcription factor HHO5</fullName>
    </submittedName>
</protein>
<reference evidence="9" key="1">
    <citation type="submission" date="2025-08" db="UniProtKB">
        <authorList>
            <consortium name="RefSeq"/>
        </authorList>
    </citation>
    <scope>IDENTIFICATION</scope>
    <source>
        <strain evidence="9">OHB3-1</strain>
    </source>
</reference>
<accession>A0A6J1BXV9</accession>
<evidence type="ECO:0000256" key="4">
    <source>
        <dbReference type="ARBA" id="ARBA00023163"/>
    </source>
</evidence>
<dbReference type="OrthoDB" id="1908613at2759"/>
<dbReference type="Pfam" id="PF00249">
    <property type="entry name" value="Myb_DNA-binding"/>
    <property type="match status" value="1"/>
</dbReference>
<keyword evidence="5" id="KW-0539">Nucleus</keyword>
<dbReference type="Pfam" id="PF26575">
    <property type="entry name" value="HHO5_N"/>
    <property type="match status" value="1"/>
</dbReference>
<dbReference type="Gene3D" id="1.10.10.60">
    <property type="entry name" value="Homeodomain-like"/>
    <property type="match status" value="1"/>
</dbReference>
<evidence type="ECO:0000256" key="6">
    <source>
        <dbReference type="SAM" id="MobiDB-lite"/>
    </source>
</evidence>
<dbReference type="GO" id="GO:0003677">
    <property type="term" value="F:DNA binding"/>
    <property type="evidence" value="ECO:0007669"/>
    <property type="project" value="UniProtKB-KW"/>
</dbReference>
<dbReference type="KEGG" id="mcha:111005725"/>
<name>A0A6J1BXV9_MOMCH</name>
<gene>
    <name evidence="9" type="primary">LOC111005725</name>
</gene>
<keyword evidence="4" id="KW-0804">Transcription</keyword>
<dbReference type="RefSeq" id="XP_022133033.1">
    <property type="nucleotide sequence ID" value="XM_022277341.1"/>
</dbReference>
<evidence type="ECO:0000256" key="3">
    <source>
        <dbReference type="ARBA" id="ARBA00023125"/>
    </source>
</evidence>
<dbReference type="InterPro" id="IPR006447">
    <property type="entry name" value="Myb_dom_plants"/>
</dbReference>
<evidence type="ECO:0000259" key="7">
    <source>
        <dbReference type="PROSITE" id="PS51294"/>
    </source>
</evidence>
<dbReference type="InterPro" id="IPR009057">
    <property type="entry name" value="Homeodomain-like_sf"/>
</dbReference>
<dbReference type="InterPro" id="IPR058673">
    <property type="entry name" value="HHO5-like_N"/>
</dbReference>
<dbReference type="InterPro" id="IPR044787">
    <property type="entry name" value="HHO5-like"/>
</dbReference>
<sequence>MELSLVLSLDFVPKTIPEILLEVSSISDSFTKRSKLDDYVNRLEDEMKKIDAFKRELPLCVLLLQDAVLRLKEETLQLKDQPPVIEEFIPLKGSSDESDDGESERKKKWLSSAQLWNTNFDFDDEKQNPKSDTNLNGEEDDRSVPQNPIEHWDCAKRRREFELFKDQSNFVKRKEDGAFSEVPKLTLMTPISDPFPVNLTVKNSGRGARAAVPGLSSPAAQIKAQTKLSQQQQTIRKQRRCWSPELHRRFVDALHRLGGSQVATPKQIRELMQVDGLTNDEVKSHLQVRIKNKHNFNFLGLFQNPPHFNFSDI</sequence>
<dbReference type="Proteomes" id="UP000504603">
    <property type="component" value="Unplaced"/>
</dbReference>
<organism evidence="8 9">
    <name type="scientific">Momordica charantia</name>
    <name type="common">Bitter gourd</name>
    <name type="synonym">Balsam pear</name>
    <dbReference type="NCBI Taxonomy" id="3673"/>
    <lineage>
        <taxon>Eukaryota</taxon>
        <taxon>Viridiplantae</taxon>
        <taxon>Streptophyta</taxon>
        <taxon>Embryophyta</taxon>
        <taxon>Tracheophyta</taxon>
        <taxon>Spermatophyta</taxon>
        <taxon>Magnoliopsida</taxon>
        <taxon>eudicotyledons</taxon>
        <taxon>Gunneridae</taxon>
        <taxon>Pentapetalae</taxon>
        <taxon>rosids</taxon>
        <taxon>fabids</taxon>
        <taxon>Cucurbitales</taxon>
        <taxon>Cucurbitaceae</taxon>
        <taxon>Momordiceae</taxon>
        <taxon>Momordica</taxon>
    </lineage>
</organism>
<evidence type="ECO:0000256" key="2">
    <source>
        <dbReference type="ARBA" id="ARBA00023015"/>
    </source>
</evidence>
<dbReference type="GeneID" id="111005725"/>
<feature type="region of interest" description="Disordered" evidence="6">
    <location>
        <begin position="121"/>
        <end position="148"/>
    </location>
</feature>
<keyword evidence="3" id="KW-0238">DNA-binding</keyword>
<dbReference type="PANTHER" id="PTHR31003:SF22">
    <property type="entry name" value="TRANSCRIPTION FACTOR HHO5"/>
    <property type="match status" value="1"/>
</dbReference>
<evidence type="ECO:0000313" key="9">
    <source>
        <dbReference type="RefSeq" id="XP_022133033.1"/>
    </source>
</evidence>
<keyword evidence="2" id="KW-0805">Transcription regulation</keyword>
<dbReference type="InterPro" id="IPR017930">
    <property type="entry name" value="Myb_dom"/>
</dbReference>
<keyword evidence="8" id="KW-1185">Reference proteome</keyword>
<dbReference type="InterPro" id="IPR001005">
    <property type="entry name" value="SANT/Myb"/>
</dbReference>
<evidence type="ECO:0000313" key="8">
    <source>
        <dbReference type="Proteomes" id="UP000504603"/>
    </source>
</evidence>
<dbReference type="GO" id="GO:0003700">
    <property type="term" value="F:DNA-binding transcription factor activity"/>
    <property type="evidence" value="ECO:0007669"/>
    <property type="project" value="InterPro"/>
</dbReference>
<comment type="subcellular location">
    <subcellularLocation>
        <location evidence="1">Nucleus</location>
    </subcellularLocation>
</comment>
<evidence type="ECO:0000256" key="5">
    <source>
        <dbReference type="ARBA" id="ARBA00023242"/>
    </source>
</evidence>
<proteinExistence type="predicted"/>